<keyword evidence="3" id="KW-0028">Amino-acid biosynthesis</keyword>
<dbReference type="PANTHER" id="PTHR10277:SF9">
    <property type="entry name" value="2-ISOPROPYLMALATE SYNTHASE 1, CHLOROPLASTIC-RELATED"/>
    <property type="match status" value="1"/>
</dbReference>
<dbReference type="AlphaFoldDB" id="A0A0F9K5V2"/>
<dbReference type="Gene3D" id="3.20.20.70">
    <property type="entry name" value="Aldolase class I"/>
    <property type="match status" value="1"/>
</dbReference>
<keyword evidence="5" id="KW-0100">Branched-chain amino acid biosynthesis</keyword>
<dbReference type="SUPFAM" id="SSF51569">
    <property type="entry name" value="Aldolase"/>
    <property type="match status" value="1"/>
</dbReference>
<dbReference type="PROSITE" id="PS50991">
    <property type="entry name" value="PYR_CT"/>
    <property type="match status" value="1"/>
</dbReference>
<evidence type="ECO:0000313" key="8">
    <source>
        <dbReference type="EMBL" id="KKM17473.1"/>
    </source>
</evidence>
<dbReference type="GO" id="GO:0009098">
    <property type="term" value="P:L-leucine biosynthetic process"/>
    <property type="evidence" value="ECO:0007669"/>
    <property type="project" value="TreeGrafter"/>
</dbReference>
<name>A0A0F9K5V2_9ZZZZ</name>
<proteinExistence type="predicted"/>
<sequence length="171" mass="18904">MDDLQRPLCFLLTGGAVPRLGGCPSKGLETRQYIMTRVATASIRAVVAFLFGVFLVIYKCFHKEMDMPDNDADIRNIRIFDTTLRDGEQSPGATMTIEEKLRLARQLARLGVDIIEAGFAIASDGDFNAIKLIAAEVEGPVICSLARAKEGDIKRAHEAIKDAPRRRIHTF</sequence>
<dbReference type="InterPro" id="IPR000891">
    <property type="entry name" value="PYR_CT"/>
</dbReference>
<dbReference type="Pfam" id="PF00682">
    <property type="entry name" value="HMGL-like"/>
    <property type="match status" value="1"/>
</dbReference>
<evidence type="ECO:0000256" key="2">
    <source>
        <dbReference type="ARBA" id="ARBA00012973"/>
    </source>
</evidence>
<gene>
    <name evidence="8" type="ORF">LCGC14_1675380</name>
</gene>
<feature type="transmembrane region" description="Helical" evidence="6">
    <location>
        <begin position="38"/>
        <end position="58"/>
    </location>
</feature>
<dbReference type="InterPro" id="IPR050073">
    <property type="entry name" value="2-IPM_HCS-like"/>
</dbReference>
<feature type="domain" description="Pyruvate carboxyltransferase" evidence="7">
    <location>
        <begin position="77"/>
        <end position="171"/>
    </location>
</feature>
<keyword evidence="6" id="KW-0472">Membrane</keyword>
<keyword evidence="6" id="KW-0812">Transmembrane</keyword>
<evidence type="ECO:0000256" key="1">
    <source>
        <dbReference type="ARBA" id="ARBA00004689"/>
    </source>
</evidence>
<evidence type="ECO:0000256" key="3">
    <source>
        <dbReference type="ARBA" id="ARBA00022605"/>
    </source>
</evidence>
<accession>A0A0F9K5V2</accession>
<dbReference type="PROSITE" id="PS00815">
    <property type="entry name" value="AIPM_HOMOCIT_SYNTH_1"/>
    <property type="match status" value="1"/>
</dbReference>
<dbReference type="GO" id="GO:0003852">
    <property type="term" value="F:2-isopropylmalate synthase activity"/>
    <property type="evidence" value="ECO:0007669"/>
    <property type="project" value="UniProtKB-EC"/>
</dbReference>
<dbReference type="InterPro" id="IPR013785">
    <property type="entry name" value="Aldolase_TIM"/>
</dbReference>
<protein>
    <recommendedName>
        <fullName evidence="2">2-isopropylmalate synthase</fullName>
        <ecNumber evidence="2">2.3.3.13</ecNumber>
    </recommendedName>
</protein>
<reference evidence="8" key="1">
    <citation type="journal article" date="2015" name="Nature">
        <title>Complex archaea that bridge the gap between prokaryotes and eukaryotes.</title>
        <authorList>
            <person name="Spang A."/>
            <person name="Saw J.H."/>
            <person name="Jorgensen S.L."/>
            <person name="Zaremba-Niedzwiedzka K."/>
            <person name="Martijn J."/>
            <person name="Lind A.E."/>
            <person name="van Eijk R."/>
            <person name="Schleper C."/>
            <person name="Guy L."/>
            <person name="Ettema T.J."/>
        </authorList>
    </citation>
    <scope>NUCLEOTIDE SEQUENCE</scope>
</reference>
<evidence type="ECO:0000259" key="7">
    <source>
        <dbReference type="PROSITE" id="PS50991"/>
    </source>
</evidence>
<keyword evidence="6" id="KW-1133">Transmembrane helix</keyword>
<feature type="non-terminal residue" evidence="8">
    <location>
        <position position="171"/>
    </location>
</feature>
<keyword evidence="4" id="KW-0808">Transferase</keyword>
<dbReference type="InterPro" id="IPR002034">
    <property type="entry name" value="AIPM/Hcit_synth_CS"/>
</dbReference>
<evidence type="ECO:0000256" key="5">
    <source>
        <dbReference type="ARBA" id="ARBA00023304"/>
    </source>
</evidence>
<evidence type="ECO:0000256" key="4">
    <source>
        <dbReference type="ARBA" id="ARBA00022679"/>
    </source>
</evidence>
<comment type="pathway">
    <text evidence="1">Amino-acid biosynthesis; L-leucine biosynthesis; L-leucine from 3-methyl-2-oxobutanoate: step 1/4.</text>
</comment>
<organism evidence="8">
    <name type="scientific">marine sediment metagenome</name>
    <dbReference type="NCBI Taxonomy" id="412755"/>
    <lineage>
        <taxon>unclassified sequences</taxon>
        <taxon>metagenomes</taxon>
        <taxon>ecological metagenomes</taxon>
    </lineage>
</organism>
<dbReference type="EMBL" id="LAZR01014443">
    <property type="protein sequence ID" value="KKM17473.1"/>
    <property type="molecule type" value="Genomic_DNA"/>
</dbReference>
<dbReference type="EC" id="2.3.3.13" evidence="2"/>
<evidence type="ECO:0000256" key="6">
    <source>
        <dbReference type="SAM" id="Phobius"/>
    </source>
</evidence>
<dbReference type="PANTHER" id="PTHR10277">
    <property type="entry name" value="HOMOCITRATE SYNTHASE-RELATED"/>
    <property type="match status" value="1"/>
</dbReference>
<comment type="caution">
    <text evidence="8">The sequence shown here is derived from an EMBL/GenBank/DDBJ whole genome shotgun (WGS) entry which is preliminary data.</text>
</comment>